<comment type="caution">
    <text evidence="2">The sequence shown here is derived from an EMBL/GenBank/DDBJ whole genome shotgun (WGS) entry which is preliminary data.</text>
</comment>
<proteinExistence type="predicted"/>
<name>A0ABT7N996_9BURK</name>
<dbReference type="InterPro" id="IPR045767">
    <property type="entry name" value="DUF6134"/>
</dbReference>
<dbReference type="Proteomes" id="UP001174908">
    <property type="component" value="Unassembled WGS sequence"/>
</dbReference>
<protein>
    <submittedName>
        <fullName evidence="2">DUF6134 family protein</fullName>
    </submittedName>
</protein>
<organism evidence="2 3">
    <name type="scientific">Variovorax dokdonensis</name>
    <dbReference type="NCBI Taxonomy" id="344883"/>
    <lineage>
        <taxon>Bacteria</taxon>
        <taxon>Pseudomonadati</taxon>
        <taxon>Pseudomonadota</taxon>
        <taxon>Betaproteobacteria</taxon>
        <taxon>Burkholderiales</taxon>
        <taxon>Comamonadaceae</taxon>
        <taxon>Variovorax</taxon>
    </lineage>
</organism>
<dbReference type="Pfam" id="PF19630">
    <property type="entry name" value="DUF6134"/>
    <property type="match status" value="1"/>
</dbReference>
<evidence type="ECO:0000313" key="2">
    <source>
        <dbReference type="EMBL" id="MDM0044502.1"/>
    </source>
</evidence>
<accession>A0ABT7N996</accession>
<feature type="chain" id="PRO_5045722950" evidence="1">
    <location>
        <begin position="20"/>
        <end position="210"/>
    </location>
</feature>
<sequence length="210" mass="23737">MKRYAAWWVCLALAGSAGAVDARTTTFTVLLDGEPIGEHRFVQTPQRDGLLELTSEANFQVRLLGVPVYRYQHRAQELWQGDCLQTLKASTQDGGESTQVDASRVQGALVIETGERRQQVDGCLMSFAYWNPVMQRQNRLLNVQTGRIEQVQLTRIETAQIDVRGQMVSAQRWRLSGTERPLDVWWTAQGQWVGLDATVSGGRKLSYRLR</sequence>
<gene>
    <name evidence="2" type="ORF">QTH91_08430</name>
</gene>
<feature type="signal peptide" evidence="1">
    <location>
        <begin position="1"/>
        <end position="19"/>
    </location>
</feature>
<keyword evidence="1" id="KW-0732">Signal</keyword>
<reference evidence="2" key="1">
    <citation type="submission" date="2023-06" db="EMBL/GenBank/DDBJ databases">
        <authorList>
            <person name="Jiang Y."/>
            <person name="Liu Q."/>
        </authorList>
    </citation>
    <scope>NUCLEOTIDE SEQUENCE</scope>
    <source>
        <strain evidence="2">CGMCC 1.12089</strain>
    </source>
</reference>
<dbReference type="EMBL" id="JASZYV010000001">
    <property type="protein sequence ID" value="MDM0044502.1"/>
    <property type="molecule type" value="Genomic_DNA"/>
</dbReference>
<dbReference type="RefSeq" id="WP_286659534.1">
    <property type="nucleotide sequence ID" value="NZ_JASZYV010000001.1"/>
</dbReference>
<evidence type="ECO:0000313" key="3">
    <source>
        <dbReference type="Proteomes" id="UP001174908"/>
    </source>
</evidence>
<keyword evidence="3" id="KW-1185">Reference proteome</keyword>
<evidence type="ECO:0000256" key="1">
    <source>
        <dbReference type="SAM" id="SignalP"/>
    </source>
</evidence>